<feature type="transmembrane region" description="Helical" evidence="13">
    <location>
        <begin position="165"/>
        <end position="187"/>
    </location>
</feature>
<name>A0A1G4SBE6_9HYPH</name>
<dbReference type="GO" id="GO:0051537">
    <property type="term" value="F:2 iron, 2 sulfur cluster binding"/>
    <property type="evidence" value="ECO:0007669"/>
    <property type="project" value="UniProtKB-KW"/>
</dbReference>
<evidence type="ECO:0000313" key="16">
    <source>
        <dbReference type="Proteomes" id="UP000198889"/>
    </source>
</evidence>
<feature type="transmembrane region" description="Helical" evidence="13">
    <location>
        <begin position="144"/>
        <end position="159"/>
    </location>
</feature>
<evidence type="ECO:0000256" key="10">
    <source>
        <dbReference type="ARBA" id="ARBA00023004"/>
    </source>
</evidence>
<dbReference type="AlphaFoldDB" id="A0A1G4SBE6"/>
<keyword evidence="5" id="KW-0001">2Fe-2S</keyword>
<evidence type="ECO:0000256" key="7">
    <source>
        <dbReference type="ARBA" id="ARBA00022827"/>
    </source>
</evidence>
<dbReference type="SUPFAM" id="SSF63380">
    <property type="entry name" value="Riboflavin synthase domain-like"/>
    <property type="match status" value="1"/>
</dbReference>
<proteinExistence type="predicted"/>
<evidence type="ECO:0000256" key="13">
    <source>
        <dbReference type="SAM" id="Phobius"/>
    </source>
</evidence>
<evidence type="ECO:0000256" key="9">
    <source>
        <dbReference type="ARBA" id="ARBA00023002"/>
    </source>
</evidence>
<evidence type="ECO:0000256" key="4">
    <source>
        <dbReference type="ARBA" id="ARBA00022692"/>
    </source>
</evidence>
<sequence>MAVALALLPALLAVLLAIPATSAAGGGTWLSLSASSAAFAAMATNLFLATRPRFLEPVFHGLDRMYRVHRALGITIVLLVLVHYVVAPNFQGLTLASGLNRLAKDLGEYAFYGLLVLAALSLVKRIPYTRFELPYGIWRQSHRLFGLVFLLVAIHQAFIKRPFDGAALLAVYLNLLAVIGIASFALTQLRPLLRGRRYLVTGVARAPGGTLVTARPASAGIRARPGQFAFIRFDRAGLGEAHPFTIAGGESGSNGQLRFAIRPLGDFTRRLRDTLQVGDAMVVEGGYGRFDPARGGARQIWIAGGIGITPFLSALDSALAVPGRQIHLFHCVRGAEEAIDRERLDAAARAEPGFAFTLHASAEAGRLGAGHIVSGCGFDPAGAELWFCGPSAMREGLVGDLVRQGKAPSRVEFERFEFR</sequence>
<evidence type="ECO:0000256" key="12">
    <source>
        <dbReference type="ARBA" id="ARBA00023136"/>
    </source>
</evidence>
<evidence type="ECO:0000256" key="5">
    <source>
        <dbReference type="ARBA" id="ARBA00022714"/>
    </source>
</evidence>
<dbReference type="InterPro" id="IPR050415">
    <property type="entry name" value="MRET"/>
</dbReference>
<keyword evidence="16" id="KW-1185">Reference proteome</keyword>
<dbReference type="GO" id="GO:0046872">
    <property type="term" value="F:metal ion binding"/>
    <property type="evidence" value="ECO:0007669"/>
    <property type="project" value="UniProtKB-KW"/>
</dbReference>
<evidence type="ECO:0000256" key="11">
    <source>
        <dbReference type="ARBA" id="ARBA00023014"/>
    </source>
</evidence>
<dbReference type="InterPro" id="IPR017927">
    <property type="entry name" value="FAD-bd_FR_type"/>
</dbReference>
<dbReference type="PANTHER" id="PTHR47354:SF8">
    <property type="entry name" value="1,2-PHENYLACETYL-COA EPOXIDASE, SUBUNIT E"/>
    <property type="match status" value="1"/>
</dbReference>
<keyword evidence="12 13" id="KW-0472">Membrane</keyword>
<dbReference type="Gene3D" id="2.40.30.10">
    <property type="entry name" value="Translation factors"/>
    <property type="match status" value="1"/>
</dbReference>
<evidence type="ECO:0000256" key="3">
    <source>
        <dbReference type="ARBA" id="ARBA00022630"/>
    </source>
</evidence>
<dbReference type="InterPro" id="IPR039261">
    <property type="entry name" value="FNR_nucleotide-bd"/>
</dbReference>
<dbReference type="InterPro" id="IPR013112">
    <property type="entry name" value="FAD-bd_8"/>
</dbReference>
<evidence type="ECO:0000256" key="2">
    <source>
        <dbReference type="ARBA" id="ARBA00004141"/>
    </source>
</evidence>
<evidence type="ECO:0000313" key="15">
    <source>
        <dbReference type="EMBL" id="SCW66542.1"/>
    </source>
</evidence>
<dbReference type="EMBL" id="FMTP01000003">
    <property type="protein sequence ID" value="SCW66542.1"/>
    <property type="molecule type" value="Genomic_DNA"/>
</dbReference>
<keyword evidence="6" id="KW-0479">Metal-binding</keyword>
<dbReference type="PROSITE" id="PS51384">
    <property type="entry name" value="FAD_FR"/>
    <property type="match status" value="1"/>
</dbReference>
<dbReference type="InterPro" id="IPR017938">
    <property type="entry name" value="Riboflavin_synthase-like_b-brl"/>
</dbReference>
<comment type="subcellular location">
    <subcellularLocation>
        <location evidence="2">Membrane</location>
        <topology evidence="2">Multi-pass membrane protein</topology>
    </subcellularLocation>
</comment>
<reference evidence="16" key="1">
    <citation type="submission" date="2016-10" db="EMBL/GenBank/DDBJ databases">
        <authorList>
            <person name="Varghese N."/>
            <person name="Submissions S."/>
        </authorList>
    </citation>
    <scope>NUCLEOTIDE SEQUENCE [LARGE SCALE GENOMIC DNA]</scope>
    <source>
        <strain evidence="16">CGMCC 1.1761</strain>
    </source>
</reference>
<evidence type="ECO:0000256" key="8">
    <source>
        <dbReference type="ARBA" id="ARBA00022989"/>
    </source>
</evidence>
<dbReference type="InterPro" id="IPR013130">
    <property type="entry name" value="Fe3_Rdtase_TM_dom"/>
</dbReference>
<feature type="transmembrane region" description="Helical" evidence="13">
    <location>
        <begin position="27"/>
        <end position="48"/>
    </location>
</feature>
<dbReference type="Pfam" id="PF00175">
    <property type="entry name" value="NAD_binding_1"/>
    <property type="match status" value="1"/>
</dbReference>
<keyword evidence="3" id="KW-0285">Flavoprotein</keyword>
<feature type="transmembrane region" description="Helical" evidence="13">
    <location>
        <begin position="106"/>
        <end position="123"/>
    </location>
</feature>
<dbReference type="InterPro" id="IPR001433">
    <property type="entry name" value="OxRdtase_FAD/NAD-bd"/>
</dbReference>
<dbReference type="Proteomes" id="UP000198889">
    <property type="component" value="Unassembled WGS sequence"/>
</dbReference>
<comment type="cofactor">
    <cofactor evidence="1">
        <name>FAD</name>
        <dbReference type="ChEBI" id="CHEBI:57692"/>
    </cofactor>
</comment>
<dbReference type="SUPFAM" id="SSF52343">
    <property type="entry name" value="Ferredoxin reductase-like, C-terminal NADP-linked domain"/>
    <property type="match status" value="1"/>
</dbReference>
<organism evidence="15 16">
    <name type="scientific">Ancylobacter rudongensis</name>
    <dbReference type="NCBI Taxonomy" id="177413"/>
    <lineage>
        <taxon>Bacteria</taxon>
        <taxon>Pseudomonadati</taxon>
        <taxon>Pseudomonadota</taxon>
        <taxon>Alphaproteobacteria</taxon>
        <taxon>Hyphomicrobiales</taxon>
        <taxon>Xanthobacteraceae</taxon>
        <taxon>Ancylobacter</taxon>
    </lineage>
</organism>
<accession>A0A1G4SBE6</accession>
<keyword evidence="9" id="KW-0560">Oxidoreductase</keyword>
<keyword evidence="8 13" id="KW-1133">Transmembrane helix</keyword>
<gene>
    <name evidence="15" type="ORF">SAMN05660859_2086</name>
</gene>
<feature type="transmembrane region" description="Helical" evidence="13">
    <location>
        <begin position="68"/>
        <end position="86"/>
    </location>
</feature>
<feature type="domain" description="FAD-binding FR-type" evidence="14">
    <location>
        <begin position="179"/>
        <end position="293"/>
    </location>
</feature>
<dbReference type="RefSeq" id="WP_091438982.1">
    <property type="nucleotide sequence ID" value="NZ_FMTP01000003.1"/>
</dbReference>
<keyword evidence="11" id="KW-0411">Iron-sulfur</keyword>
<dbReference type="STRING" id="177413.SAMN05660859_2086"/>
<keyword evidence="7" id="KW-0274">FAD</keyword>
<dbReference type="PANTHER" id="PTHR47354">
    <property type="entry name" value="NADH OXIDOREDUCTASE HCR"/>
    <property type="match status" value="1"/>
</dbReference>
<evidence type="ECO:0000256" key="6">
    <source>
        <dbReference type="ARBA" id="ARBA00022723"/>
    </source>
</evidence>
<dbReference type="GO" id="GO:0016020">
    <property type="term" value="C:membrane"/>
    <property type="evidence" value="ECO:0007669"/>
    <property type="project" value="UniProtKB-SubCell"/>
</dbReference>
<dbReference type="Pfam" id="PF08022">
    <property type="entry name" value="FAD_binding_8"/>
    <property type="match status" value="1"/>
</dbReference>
<dbReference type="GO" id="GO:0016491">
    <property type="term" value="F:oxidoreductase activity"/>
    <property type="evidence" value="ECO:0007669"/>
    <property type="project" value="UniProtKB-KW"/>
</dbReference>
<dbReference type="GO" id="GO:0050660">
    <property type="term" value="F:flavin adenine dinucleotide binding"/>
    <property type="evidence" value="ECO:0007669"/>
    <property type="project" value="TreeGrafter"/>
</dbReference>
<dbReference type="Pfam" id="PF01794">
    <property type="entry name" value="Ferric_reduct"/>
    <property type="match status" value="1"/>
</dbReference>
<evidence type="ECO:0000256" key="1">
    <source>
        <dbReference type="ARBA" id="ARBA00001974"/>
    </source>
</evidence>
<protein>
    <submittedName>
        <fullName evidence="15">Predicted ferric reductase</fullName>
    </submittedName>
</protein>
<keyword evidence="10" id="KW-0408">Iron</keyword>
<dbReference type="Gene3D" id="3.40.50.80">
    <property type="entry name" value="Nucleotide-binding domain of ferredoxin-NADP reductase (FNR) module"/>
    <property type="match status" value="1"/>
</dbReference>
<dbReference type="CDD" id="cd06198">
    <property type="entry name" value="FNR_like_3"/>
    <property type="match status" value="1"/>
</dbReference>
<keyword evidence="4 13" id="KW-0812">Transmembrane</keyword>
<evidence type="ECO:0000259" key="14">
    <source>
        <dbReference type="PROSITE" id="PS51384"/>
    </source>
</evidence>